<comment type="similarity">
    <text evidence="1">Belongs to the LysR transcriptional regulatory family.</text>
</comment>
<proteinExistence type="inferred from homology"/>
<evidence type="ECO:0000256" key="4">
    <source>
        <dbReference type="ARBA" id="ARBA00023163"/>
    </source>
</evidence>
<sequence>MSKNLDIDLLRTLVAIADFGGFSQAAKRLHRTQSAISLQMKRLEESSGKALFRKAGRKRILTEEGELLLNYARRILNLNDEVASMLRPNPLQGHLRLGISQDIADRGLAVILAQFTRSHPAVRLDVMVDTSSRLIEAMGAERLDLAVAFQNPGDPGDSLGQIPLQWIVPDPFIWQPPQPLPLAMFTTPCVFRSRVVSALEQAGIPWRIAYTSPSLPGILAAVEAGLGVTARLAGEGSQLHGLPPLKPVELGLYRGPVHHPDVVNALETIVRDYIRSERIAA</sequence>
<organism evidence="6 7">
    <name type="scientific">Candidatus Thiodiazotropha taylori</name>
    <dbReference type="NCBI Taxonomy" id="2792791"/>
    <lineage>
        <taxon>Bacteria</taxon>
        <taxon>Pseudomonadati</taxon>
        <taxon>Pseudomonadota</taxon>
        <taxon>Gammaproteobacteria</taxon>
        <taxon>Chromatiales</taxon>
        <taxon>Sedimenticolaceae</taxon>
        <taxon>Candidatus Thiodiazotropha</taxon>
    </lineage>
</organism>
<protein>
    <submittedName>
        <fullName evidence="6">LysR family transcriptional regulator</fullName>
    </submittedName>
</protein>
<dbReference type="Pfam" id="PF03466">
    <property type="entry name" value="LysR_substrate"/>
    <property type="match status" value="1"/>
</dbReference>
<dbReference type="InterPro" id="IPR050176">
    <property type="entry name" value="LTTR"/>
</dbReference>
<dbReference type="SUPFAM" id="SSF53850">
    <property type="entry name" value="Periplasmic binding protein-like II"/>
    <property type="match status" value="1"/>
</dbReference>
<dbReference type="PROSITE" id="PS50931">
    <property type="entry name" value="HTH_LYSR"/>
    <property type="match status" value="1"/>
</dbReference>
<keyword evidence="3" id="KW-0238">DNA-binding</keyword>
<dbReference type="Proteomes" id="UP000770889">
    <property type="component" value="Unassembled WGS sequence"/>
</dbReference>
<dbReference type="InterPro" id="IPR005119">
    <property type="entry name" value="LysR_subst-bd"/>
</dbReference>
<dbReference type="SUPFAM" id="SSF46785">
    <property type="entry name" value="Winged helix' DNA-binding domain"/>
    <property type="match status" value="1"/>
</dbReference>
<evidence type="ECO:0000313" key="6">
    <source>
        <dbReference type="EMBL" id="MBT2988428.1"/>
    </source>
</evidence>
<dbReference type="Gene3D" id="3.40.190.10">
    <property type="entry name" value="Periplasmic binding protein-like II"/>
    <property type="match status" value="2"/>
</dbReference>
<evidence type="ECO:0000256" key="2">
    <source>
        <dbReference type="ARBA" id="ARBA00023015"/>
    </source>
</evidence>
<dbReference type="InterPro" id="IPR036388">
    <property type="entry name" value="WH-like_DNA-bd_sf"/>
</dbReference>
<dbReference type="PANTHER" id="PTHR30579:SF7">
    <property type="entry name" value="HTH-TYPE TRANSCRIPTIONAL REGULATOR LRHA-RELATED"/>
    <property type="match status" value="1"/>
</dbReference>
<dbReference type="GO" id="GO:0003700">
    <property type="term" value="F:DNA-binding transcription factor activity"/>
    <property type="evidence" value="ECO:0007669"/>
    <property type="project" value="InterPro"/>
</dbReference>
<reference evidence="6 7" key="1">
    <citation type="submission" date="2021-05" db="EMBL/GenBank/DDBJ databases">
        <title>Genetic and Functional Diversity in Clade A Lucinid endosymbionts from the Bahamas.</title>
        <authorList>
            <person name="Giani N.M."/>
            <person name="Engel A.S."/>
            <person name="Campbell B.J."/>
        </authorList>
    </citation>
    <scope>NUCLEOTIDE SEQUENCE [LARGE SCALE GENOMIC DNA]</scope>
    <source>
        <strain evidence="6">LUC16012Gg_MoonRockCtena</strain>
    </source>
</reference>
<dbReference type="InterPro" id="IPR036390">
    <property type="entry name" value="WH_DNA-bd_sf"/>
</dbReference>
<evidence type="ECO:0000259" key="5">
    <source>
        <dbReference type="PROSITE" id="PS50931"/>
    </source>
</evidence>
<evidence type="ECO:0000256" key="1">
    <source>
        <dbReference type="ARBA" id="ARBA00009437"/>
    </source>
</evidence>
<dbReference type="PRINTS" id="PR00039">
    <property type="entry name" value="HTHLYSR"/>
</dbReference>
<dbReference type="GO" id="GO:0003677">
    <property type="term" value="F:DNA binding"/>
    <property type="evidence" value="ECO:0007669"/>
    <property type="project" value="UniProtKB-KW"/>
</dbReference>
<dbReference type="InterPro" id="IPR000847">
    <property type="entry name" value="LysR_HTH_N"/>
</dbReference>
<feature type="domain" description="HTH lysR-type" evidence="5">
    <location>
        <begin position="5"/>
        <end position="62"/>
    </location>
</feature>
<dbReference type="Pfam" id="PF00126">
    <property type="entry name" value="HTH_1"/>
    <property type="match status" value="1"/>
</dbReference>
<keyword evidence="4" id="KW-0804">Transcription</keyword>
<comment type="caution">
    <text evidence="6">The sequence shown here is derived from an EMBL/GenBank/DDBJ whole genome shotgun (WGS) entry which is preliminary data.</text>
</comment>
<keyword evidence="2" id="KW-0805">Transcription regulation</keyword>
<name>A0A944QS32_9GAMM</name>
<dbReference type="Gene3D" id="1.10.10.10">
    <property type="entry name" value="Winged helix-like DNA-binding domain superfamily/Winged helix DNA-binding domain"/>
    <property type="match status" value="1"/>
</dbReference>
<dbReference type="EMBL" id="JAHHGM010000004">
    <property type="protein sequence ID" value="MBT2988428.1"/>
    <property type="molecule type" value="Genomic_DNA"/>
</dbReference>
<accession>A0A944QS32</accession>
<dbReference type="AlphaFoldDB" id="A0A944QS32"/>
<evidence type="ECO:0000313" key="7">
    <source>
        <dbReference type="Proteomes" id="UP000770889"/>
    </source>
</evidence>
<gene>
    <name evidence="6" type="ORF">KME65_05645</name>
</gene>
<evidence type="ECO:0000256" key="3">
    <source>
        <dbReference type="ARBA" id="ARBA00023125"/>
    </source>
</evidence>
<dbReference type="PANTHER" id="PTHR30579">
    <property type="entry name" value="TRANSCRIPTIONAL REGULATOR"/>
    <property type="match status" value="1"/>
</dbReference>